<dbReference type="Proteomes" id="UP000002729">
    <property type="component" value="Unassembled WGS sequence"/>
</dbReference>
<dbReference type="InterPro" id="IPR019821">
    <property type="entry name" value="Kinesin_motor_CS"/>
</dbReference>
<organism evidence="6">
    <name type="scientific">Aureococcus anophagefferens</name>
    <name type="common">Harmful bloom alga</name>
    <dbReference type="NCBI Taxonomy" id="44056"/>
    <lineage>
        <taxon>Eukaryota</taxon>
        <taxon>Sar</taxon>
        <taxon>Stramenopiles</taxon>
        <taxon>Ochrophyta</taxon>
        <taxon>Pelagophyceae</taxon>
        <taxon>Pelagomonadales</taxon>
        <taxon>Pelagomonadaceae</taxon>
        <taxon>Aureococcus</taxon>
    </lineage>
</organism>
<name>F0Y7U7_AURAN</name>
<reference evidence="5 6" key="1">
    <citation type="journal article" date="2011" name="Proc. Natl. Acad. Sci. U.S.A.">
        <title>Niche of harmful alga Aureococcus anophagefferens revealed through ecogenomics.</title>
        <authorList>
            <person name="Gobler C.J."/>
            <person name="Berry D.L."/>
            <person name="Dyhrman S.T."/>
            <person name="Wilhelm S.W."/>
            <person name="Salamov A."/>
            <person name="Lobanov A.V."/>
            <person name="Zhang Y."/>
            <person name="Collier J.L."/>
            <person name="Wurch L.L."/>
            <person name="Kustka A.B."/>
            <person name="Dill B.D."/>
            <person name="Shah M."/>
            <person name="VerBerkmoes N.C."/>
            <person name="Kuo A."/>
            <person name="Terry A."/>
            <person name="Pangilinan J."/>
            <person name="Lindquist E.A."/>
            <person name="Lucas S."/>
            <person name="Paulsen I.T."/>
            <person name="Hattenrath-Lehmann T.K."/>
            <person name="Talmage S.C."/>
            <person name="Walker E.A."/>
            <person name="Koch F."/>
            <person name="Burson A.M."/>
            <person name="Marcoval M.A."/>
            <person name="Tang Y.Z."/>
            <person name="Lecleir G.R."/>
            <person name="Coyne K.J."/>
            <person name="Berg G.M."/>
            <person name="Bertrand E.M."/>
            <person name="Saito M.A."/>
            <person name="Gladyshev V.N."/>
            <person name="Grigoriev I.V."/>
        </authorList>
    </citation>
    <scope>NUCLEOTIDE SEQUENCE [LARGE SCALE GENOMIC DNA]</scope>
    <source>
        <strain evidence="6">CCMP 1984</strain>
    </source>
</reference>
<dbReference type="PANTHER" id="PTHR47972">
    <property type="entry name" value="KINESIN-LIKE PROTEIN KLP-3"/>
    <property type="match status" value="1"/>
</dbReference>
<evidence type="ECO:0000256" key="2">
    <source>
        <dbReference type="ARBA" id="ARBA00022840"/>
    </source>
</evidence>
<dbReference type="PRINTS" id="PR00380">
    <property type="entry name" value="KINESINHEAVY"/>
</dbReference>
<proteinExistence type="inferred from homology"/>
<dbReference type="OMA" id="GDMAHFL"/>
<evidence type="ECO:0000256" key="3">
    <source>
        <dbReference type="PROSITE-ProRule" id="PRU00283"/>
    </source>
</evidence>
<dbReference type="Gene3D" id="3.40.850.10">
    <property type="entry name" value="Kinesin motor domain"/>
    <property type="match status" value="2"/>
</dbReference>
<dbReference type="InterPro" id="IPR001752">
    <property type="entry name" value="Kinesin_motor_dom"/>
</dbReference>
<dbReference type="InterPro" id="IPR027417">
    <property type="entry name" value="P-loop_NTPase"/>
</dbReference>
<dbReference type="PROSITE" id="PS00411">
    <property type="entry name" value="KINESIN_MOTOR_1"/>
    <property type="match status" value="1"/>
</dbReference>
<keyword evidence="3" id="KW-0505">Motor protein</keyword>
<evidence type="ECO:0000256" key="1">
    <source>
        <dbReference type="ARBA" id="ARBA00022741"/>
    </source>
</evidence>
<sequence length="177" mass="18464">FEFDDVWDAKTTQDEVFESIENLADAVLRGCSASVFAYGATGGGKTYTVVGDLDGETPKLGIAFQSVETKLSVRLKPDGGGAHAPDVSKVGIGDMAHFLRVFDAGNRRRATSSTLLNATSSRSHVVVIVEAAGGGRLWLVDLAGSERVAKSGASGEVLKEAACINRSLSALGDVFEA</sequence>
<keyword evidence="6" id="KW-1185">Reference proteome</keyword>
<dbReference type="InParanoid" id="F0Y7U7"/>
<protein>
    <recommendedName>
        <fullName evidence="4">Kinesin motor domain-containing protein</fullName>
    </recommendedName>
</protein>
<dbReference type="SMART" id="SM00129">
    <property type="entry name" value="KISc"/>
    <property type="match status" value="1"/>
</dbReference>
<dbReference type="Pfam" id="PF00225">
    <property type="entry name" value="Kinesin"/>
    <property type="match status" value="2"/>
</dbReference>
<feature type="non-terminal residue" evidence="5">
    <location>
        <position position="1"/>
    </location>
</feature>
<evidence type="ECO:0000259" key="4">
    <source>
        <dbReference type="PROSITE" id="PS50067"/>
    </source>
</evidence>
<dbReference type="InterPro" id="IPR027640">
    <property type="entry name" value="Kinesin-like_fam"/>
</dbReference>
<dbReference type="EMBL" id="GL833127">
    <property type="protein sequence ID" value="EGB08831.1"/>
    <property type="molecule type" value="Genomic_DNA"/>
</dbReference>
<dbReference type="PANTHER" id="PTHR47972:SF28">
    <property type="entry name" value="KINESIN-LIKE PROTEIN KLP-3"/>
    <property type="match status" value="1"/>
</dbReference>
<evidence type="ECO:0000313" key="6">
    <source>
        <dbReference type="Proteomes" id="UP000002729"/>
    </source>
</evidence>
<dbReference type="SUPFAM" id="SSF52540">
    <property type="entry name" value="P-loop containing nucleoside triphosphate hydrolases"/>
    <property type="match status" value="1"/>
</dbReference>
<dbReference type="AlphaFoldDB" id="F0Y7U7"/>
<dbReference type="GeneID" id="20220138"/>
<dbReference type="GO" id="GO:0015630">
    <property type="term" value="C:microtubule cytoskeleton"/>
    <property type="evidence" value="ECO:0007669"/>
    <property type="project" value="TreeGrafter"/>
</dbReference>
<keyword evidence="1 3" id="KW-0547">Nucleotide-binding</keyword>
<feature type="binding site" evidence="3">
    <location>
        <begin position="39"/>
        <end position="46"/>
    </location>
    <ligand>
        <name>ATP</name>
        <dbReference type="ChEBI" id="CHEBI:30616"/>
    </ligand>
</feature>
<feature type="non-terminal residue" evidence="5">
    <location>
        <position position="177"/>
    </location>
</feature>
<gene>
    <name evidence="5" type="ORF">AURANDRAFT_26010</name>
</gene>
<dbReference type="eggNOG" id="KOG0239">
    <property type="taxonomic scope" value="Eukaryota"/>
</dbReference>
<dbReference type="OrthoDB" id="3176171at2759"/>
<dbReference type="GO" id="GO:0003777">
    <property type="term" value="F:microtubule motor activity"/>
    <property type="evidence" value="ECO:0007669"/>
    <property type="project" value="InterPro"/>
</dbReference>
<keyword evidence="2 3" id="KW-0067">ATP-binding</keyword>
<evidence type="ECO:0000313" key="5">
    <source>
        <dbReference type="EMBL" id="EGB08831.1"/>
    </source>
</evidence>
<comment type="similarity">
    <text evidence="3">Belongs to the TRAFAC class myosin-kinesin ATPase superfamily. Kinesin family.</text>
</comment>
<dbReference type="GO" id="GO:0005524">
    <property type="term" value="F:ATP binding"/>
    <property type="evidence" value="ECO:0007669"/>
    <property type="project" value="UniProtKB-UniRule"/>
</dbReference>
<feature type="domain" description="Kinesin motor" evidence="4">
    <location>
        <begin position="1"/>
        <end position="177"/>
    </location>
</feature>
<dbReference type="RefSeq" id="XP_009036809.1">
    <property type="nucleotide sequence ID" value="XM_009038561.1"/>
</dbReference>
<dbReference type="GO" id="GO:0008017">
    <property type="term" value="F:microtubule binding"/>
    <property type="evidence" value="ECO:0007669"/>
    <property type="project" value="InterPro"/>
</dbReference>
<accession>F0Y7U7</accession>
<dbReference type="PROSITE" id="PS50067">
    <property type="entry name" value="KINESIN_MOTOR_2"/>
    <property type="match status" value="1"/>
</dbReference>
<dbReference type="KEGG" id="aaf:AURANDRAFT_26010"/>
<dbReference type="GO" id="GO:0007018">
    <property type="term" value="P:microtubule-based movement"/>
    <property type="evidence" value="ECO:0007669"/>
    <property type="project" value="InterPro"/>
</dbReference>
<dbReference type="InterPro" id="IPR036961">
    <property type="entry name" value="Kinesin_motor_dom_sf"/>
</dbReference>